<evidence type="ECO:0000256" key="4">
    <source>
        <dbReference type="PROSITE-ProRule" id="PRU00335"/>
    </source>
</evidence>
<comment type="caution">
    <text evidence="6">The sequence shown here is derived from an EMBL/GenBank/DDBJ whole genome shotgun (WGS) entry which is preliminary data.</text>
</comment>
<keyword evidence="1" id="KW-0805">Transcription regulation</keyword>
<keyword evidence="2 4" id="KW-0238">DNA-binding</keyword>
<feature type="domain" description="HTH tetR-type" evidence="5">
    <location>
        <begin position="7"/>
        <end position="67"/>
    </location>
</feature>
<dbReference type="Pfam" id="PF08360">
    <property type="entry name" value="TetR_C_5"/>
    <property type="match status" value="1"/>
</dbReference>
<gene>
    <name evidence="6" type="ORF">HQN87_27895</name>
</gene>
<evidence type="ECO:0000313" key="6">
    <source>
        <dbReference type="EMBL" id="NQX49150.1"/>
    </source>
</evidence>
<dbReference type="SUPFAM" id="SSF46689">
    <property type="entry name" value="Homeodomain-like"/>
    <property type="match status" value="1"/>
</dbReference>
<dbReference type="InterPro" id="IPR009057">
    <property type="entry name" value="Homeodomain-like_sf"/>
</dbReference>
<evidence type="ECO:0000313" key="7">
    <source>
        <dbReference type="Proteomes" id="UP000711047"/>
    </source>
</evidence>
<evidence type="ECO:0000256" key="3">
    <source>
        <dbReference type="ARBA" id="ARBA00023163"/>
    </source>
</evidence>
<protein>
    <submittedName>
        <fullName evidence="6">TetR/AcrR family transcriptional regulator</fullName>
    </submittedName>
</protein>
<evidence type="ECO:0000256" key="2">
    <source>
        <dbReference type="ARBA" id="ARBA00023125"/>
    </source>
</evidence>
<dbReference type="Gene3D" id="1.10.10.60">
    <property type="entry name" value="Homeodomain-like"/>
    <property type="match status" value="1"/>
</dbReference>
<dbReference type="EMBL" id="JABMKX010000021">
    <property type="protein sequence ID" value="NQX49150.1"/>
    <property type="molecule type" value="Genomic_DNA"/>
</dbReference>
<dbReference type="PANTHER" id="PTHR47506">
    <property type="entry name" value="TRANSCRIPTIONAL REGULATORY PROTEIN"/>
    <property type="match status" value="1"/>
</dbReference>
<dbReference type="PRINTS" id="PR00455">
    <property type="entry name" value="HTHTETR"/>
</dbReference>
<name>A0ABX2DXQ2_9BACL</name>
<dbReference type="Gene3D" id="1.10.357.10">
    <property type="entry name" value="Tetracycline Repressor, domain 2"/>
    <property type="match status" value="1"/>
</dbReference>
<dbReference type="InterPro" id="IPR036271">
    <property type="entry name" value="Tet_transcr_reg_TetR-rel_C_sf"/>
</dbReference>
<dbReference type="SUPFAM" id="SSF48498">
    <property type="entry name" value="Tetracyclin repressor-like, C-terminal domain"/>
    <property type="match status" value="1"/>
</dbReference>
<evidence type="ECO:0000256" key="1">
    <source>
        <dbReference type="ARBA" id="ARBA00023015"/>
    </source>
</evidence>
<accession>A0ABX2DXQ2</accession>
<dbReference type="InterPro" id="IPR023772">
    <property type="entry name" value="DNA-bd_HTH_TetR-type_CS"/>
</dbReference>
<dbReference type="RefSeq" id="WP_173139938.1">
    <property type="nucleotide sequence ID" value="NZ_JABMKX010000021.1"/>
</dbReference>
<dbReference type="Pfam" id="PF00440">
    <property type="entry name" value="TetR_N"/>
    <property type="match status" value="1"/>
</dbReference>
<organism evidence="6 7">
    <name type="scientific">Paenibacillus tritici</name>
    <dbReference type="NCBI Taxonomy" id="1873425"/>
    <lineage>
        <taxon>Bacteria</taxon>
        <taxon>Bacillati</taxon>
        <taxon>Bacillota</taxon>
        <taxon>Bacilli</taxon>
        <taxon>Bacillales</taxon>
        <taxon>Paenibacillaceae</taxon>
        <taxon>Paenibacillus</taxon>
    </lineage>
</organism>
<dbReference type="Proteomes" id="UP000711047">
    <property type="component" value="Unassembled WGS sequence"/>
</dbReference>
<dbReference type="InterPro" id="IPR013571">
    <property type="entry name" value="Tscrpt_reg_QacR_C"/>
</dbReference>
<reference evidence="6 7" key="1">
    <citation type="submission" date="2020-05" db="EMBL/GenBank/DDBJ databases">
        <title>Paenibacillus glebae, sp. nov., Paenibacillus humi sp. nov., Paenibacillus pedi sp. nov., Paenibacillus terrestris sp. nov. and Paenibacillus terricola sp. nov., isolated from a forest top soil sample.</title>
        <authorList>
            <person name="Qi S."/>
            <person name="Carlier A."/>
            <person name="Cnockaert M."/>
            <person name="Vandamme P."/>
        </authorList>
    </citation>
    <scope>NUCLEOTIDE SEQUENCE [LARGE SCALE GENOMIC DNA]</scope>
    <source>
        <strain evidence="6 7">LMG 29502</strain>
    </source>
</reference>
<feature type="DNA-binding region" description="H-T-H motif" evidence="4">
    <location>
        <begin position="30"/>
        <end position="49"/>
    </location>
</feature>
<keyword evidence="7" id="KW-1185">Reference proteome</keyword>
<keyword evidence="3" id="KW-0804">Transcription</keyword>
<sequence>MSTPKGSVKRSLILDQALELFVQKGYAATSMEDIVKHTGVSKGSIYYHFSSKDDLFVSMVEKINREWVEEWAEIRRQFPEVGSRLMGASLHFVNSFQSPLTKVAEEFSMNMQDGYQEVHDRLIEISMVQIEVFTEIFREGMEQQIFTVADPGKLAVLFTSMLSGLTLYPQVFPKDGMHQHTQDAVAVLLEGIQKK</sequence>
<proteinExistence type="predicted"/>
<evidence type="ECO:0000259" key="5">
    <source>
        <dbReference type="PROSITE" id="PS50977"/>
    </source>
</evidence>
<dbReference type="InterPro" id="IPR001647">
    <property type="entry name" value="HTH_TetR"/>
</dbReference>
<dbReference type="PANTHER" id="PTHR47506:SF6">
    <property type="entry name" value="HTH-TYPE TRANSCRIPTIONAL REPRESSOR NEMR"/>
    <property type="match status" value="1"/>
</dbReference>
<dbReference type="PROSITE" id="PS50977">
    <property type="entry name" value="HTH_TETR_2"/>
    <property type="match status" value="1"/>
</dbReference>
<dbReference type="PROSITE" id="PS01081">
    <property type="entry name" value="HTH_TETR_1"/>
    <property type="match status" value="1"/>
</dbReference>